<dbReference type="OrthoDB" id="9815217at2"/>
<dbReference type="EMBL" id="PHIG01000038">
    <property type="protein sequence ID" value="PJK28872.1"/>
    <property type="molecule type" value="Genomic_DNA"/>
</dbReference>
<evidence type="ECO:0000313" key="6">
    <source>
        <dbReference type="Proteomes" id="UP000229498"/>
    </source>
</evidence>
<feature type="compositionally biased region" description="Basic and acidic residues" evidence="2">
    <location>
        <begin position="221"/>
        <end position="238"/>
    </location>
</feature>
<keyword evidence="3" id="KW-0812">Transmembrane</keyword>
<keyword evidence="6" id="KW-1185">Reference proteome</keyword>
<dbReference type="InterPro" id="IPR050330">
    <property type="entry name" value="Bact_OuterMem_StrucFunc"/>
</dbReference>
<dbReference type="Proteomes" id="UP000229498">
    <property type="component" value="Unassembled WGS sequence"/>
</dbReference>
<keyword evidence="3" id="KW-1133">Transmembrane helix</keyword>
<reference evidence="5 6" key="1">
    <citation type="submission" date="2017-11" db="EMBL/GenBank/DDBJ databases">
        <title>Draft genome sequence of Rhizobiales bacterium SY3-13.</title>
        <authorList>
            <person name="Sun C."/>
        </authorList>
    </citation>
    <scope>NUCLEOTIDE SEQUENCE [LARGE SCALE GENOMIC DNA]</scope>
    <source>
        <strain evidence="5 6">SY3-13</strain>
    </source>
</reference>
<accession>A0A2M9FZH7</accession>
<dbReference type="RefSeq" id="WP_109794977.1">
    <property type="nucleotide sequence ID" value="NZ_PHIG01000038.1"/>
</dbReference>
<dbReference type="SUPFAM" id="SSF103088">
    <property type="entry name" value="OmpA-like"/>
    <property type="match status" value="1"/>
</dbReference>
<dbReference type="SUPFAM" id="SSF57997">
    <property type="entry name" value="Tropomyosin"/>
    <property type="match status" value="1"/>
</dbReference>
<proteinExistence type="predicted"/>
<keyword evidence="1 3" id="KW-0472">Membrane</keyword>
<gene>
    <name evidence="5" type="ORF">CVT23_14660</name>
</gene>
<feature type="transmembrane region" description="Helical" evidence="3">
    <location>
        <begin position="20"/>
        <end position="44"/>
    </location>
</feature>
<dbReference type="GO" id="GO:0016020">
    <property type="term" value="C:membrane"/>
    <property type="evidence" value="ECO:0007669"/>
    <property type="project" value="UniProtKB-UniRule"/>
</dbReference>
<evidence type="ECO:0000256" key="1">
    <source>
        <dbReference type="PROSITE-ProRule" id="PRU00473"/>
    </source>
</evidence>
<evidence type="ECO:0000313" key="5">
    <source>
        <dbReference type="EMBL" id="PJK28872.1"/>
    </source>
</evidence>
<evidence type="ECO:0000256" key="2">
    <source>
        <dbReference type="SAM" id="MobiDB-lite"/>
    </source>
</evidence>
<name>A0A2M9FZH7_9PROT</name>
<comment type="caution">
    <text evidence="5">The sequence shown here is derived from an EMBL/GenBank/DDBJ whole genome shotgun (WGS) entry which is preliminary data.</text>
</comment>
<feature type="domain" description="OmpA-like" evidence="4">
    <location>
        <begin position="325"/>
        <end position="451"/>
    </location>
</feature>
<feature type="region of interest" description="Disordered" evidence="2">
    <location>
        <begin position="214"/>
        <end position="238"/>
    </location>
</feature>
<dbReference type="PANTHER" id="PTHR30329:SF21">
    <property type="entry name" value="LIPOPROTEIN YIAD-RELATED"/>
    <property type="match status" value="1"/>
</dbReference>
<evidence type="ECO:0000256" key="3">
    <source>
        <dbReference type="SAM" id="Phobius"/>
    </source>
</evidence>
<dbReference type="Pfam" id="PF00691">
    <property type="entry name" value="OmpA"/>
    <property type="match status" value="1"/>
</dbReference>
<dbReference type="AlphaFoldDB" id="A0A2M9FZH7"/>
<dbReference type="InterPro" id="IPR006665">
    <property type="entry name" value="OmpA-like"/>
</dbReference>
<dbReference type="CDD" id="cd07185">
    <property type="entry name" value="OmpA_C-like"/>
    <property type="match status" value="1"/>
</dbReference>
<dbReference type="Gene3D" id="1.10.287.1490">
    <property type="match status" value="1"/>
</dbReference>
<evidence type="ECO:0000259" key="4">
    <source>
        <dbReference type="PROSITE" id="PS51123"/>
    </source>
</evidence>
<dbReference type="InterPro" id="IPR036737">
    <property type="entry name" value="OmpA-like_sf"/>
</dbReference>
<dbReference type="Gene3D" id="3.30.1330.60">
    <property type="entry name" value="OmpA-like domain"/>
    <property type="match status" value="1"/>
</dbReference>
<dbReference type="PROSITE" id="PS51123">
    <property type="entry name" value="OMPA_2"/>
    <property type="match status" value="1"/>
</dbReference>
<organism evidence="5 6">
    <name type="scientific">Minwuia thermotolerans</name>
    <dbReference type="NCBI Taxonomy" id="2056226"/>
    <lineage>
        <taxon>Bacteria</taxon>
        <taxon>Pseudomonadati</taxon>
        <taxon>Pseudomonadota</taxon>
        <taxon>Alphaproteobacteria</taxon>
        <taxon>Minwuiales</taxon>
        <taxon>Minwuiaceae</taxon>
        <taxon>Minwuia</taxon>
    </lineage>
</organism>
<dbReference type="NCBIfam" id="NF006543">
    <property type="entry name" value="PRK09039.1-2"/>
    <property type="match status" value="1"/>
</dbReference>
<dbReference type="PANTHER" id="PTHR30329">
    <property type="entry name" value="STATOR ELEMENT OF FLAGELLAR MOTOR COMPLEX"/>
    <property type="match status" value="1"/>
</dbReference>
<protein>
    <submittedName>
        <fullName evidence="5">Chemotaxis protein</fullName>
    </submittedName>
</protein>
<sequence>MALLRGGRSRNEANIWPGFVDALATVLLAMIFLLSVFVLAQFFLSQAISGRDEELMRLSEEIATLQSILSSERRANEDLRRNVSQLSAALSSSTAERDELALQIATLRERAEQAEGELERLQNFTEADRAELEAQLAELRAREAALARLRDESETSRAEAEQSLQELQTLYFQSQDRVAELEEQQVEAETRIANLQGDLEDTTARLQATLDELEGREEELDTAREARERTASELTEEQRISEAARRQVHLLNLQIADLRKQLNDIQALLDEYEARDEASQAQIADLGRRLNKALASQVEKLARYRSEFFGRLREVLSNQQGIRIVGDRFVFQSEVLFETGSADLGVAGQIQLTKLADTLKNVMDRIPDDINWVLRIDGHTDARPISTPRFPSNWELSAARAIAVAKFLTEQGIPPDRLAPTGFAAFHPIEPGDSELSMRRNRRIELKLTQR</sequence>